<sequence>MTVTLHIDNTVRDYDDWKAAFDQFERFRADNGVRGYRVGRVADTPQRVLIDLDFDDRSAAEAFRTALASVLATPRSRAMVIDHEAWLVDLVEERVRPLIDAPSAARGQPKSTAPVN</sequence>
<name>A0ABZ1NGQ6_9NOCA</name>
<accession>A0ABZ1NGQ6</accession>
<evidence type="ECO:0000313" key="2">
    <source>
        <dbReference type="Proteomes" id="UP001621418"/>
    </source>
</evidence>
<dbReference type="RefSeq" id="WP_328661128.1">
    <property type="nucleotide sequence ID" value="NZ_CP108014.1"/>
</dbReference>
<dbReference type="EMBL" id="CP109527">
    <property type="protein sequence ID" value="WTY38909.1"/>
    <property type="molecule type" value="Genomic_DNA"/>
</dbReference>
<evidence type="ECO:0000313" key="1">
    <source>
        <dbReference type="EMBL" id="WTY38909.1"/>
    </source>
</evidence>
<keyword evidence="2" id="KW-1185">Reference proteome</keyword>
<dbReference type="GeneID" id="91375444"/>
<reference evidence="1 2" key="1">
    <citation type="submission" date="2022-10" db="EMBL/GenBank/DDBJ databases">
        <title>The complete genomes of actinobacterial strains from the NBC collection.</title>
        <authorList>
            <person name="Joergensen T.S."/>
            <person name="Alvarez Arevalo M."/>
            <person name="Sterndorff E.B."/>
            <person name="Faurdal D."/>
            <person name="Vuksanovic O."/>
            <person name="Mourched A.-S."/>
            <person name="Charusanti P."/>
            <person name="Shaw S."/>
            <person name="Blin K."/>
            <person name="Weber T."/>
        </authorList>
    </citation>
    <scope>NUCLEOTIDE SEQUENCE [LARGE SCALE GENOMIC DNA]</scope>
    <source>
        <strain evidence="1 2">NBC_01413</strain>
    </source>
</reference>
<evidence type="ECO:0008006" key="3">
    <source>
        <dbReference type="Google" id="ProtNLM"/>
    </source>
</evidence>
<protein>
    <recommendedName>
        <fullName evidence="3">ABM domain-containing protein</fullName>
    </recommendedName>
</protein>
<gene>
    <name evidence="1" type="ORF">OG308_14315</name>
</gene>
<organism evidence="1 2">
    <name type="scientific">Nocardia salmonicida</name>
    <dbReference type="NCBI Taxonomy" id="53431"/>
    <lineage>
        <taxon>Bacteria</taxon>
        <taxon>Bacillati</taxon>
        <taxon>Actinomycetota</taxon>
        <taxon>Actinomycetes</taxon>
        <taxon>Mycobacteriales</taxon>
        <taxon>Nocardiaceae</taxon>
        <taxon>Nocardia</taxon>
    </lineage>
</organism>
<dbReference type="Proteomes" id="UP001621418">
    <property type="component" value="Chromosome"/>
</dbReference>
<proteinExistence type="predicted"/>